<keyword evidence="1" id="KW-0732">Signal</keyword>
<evidence type="ECO:0000313" key="3">
    <source>
        <dbReference type="Proteomes" id="UP000249016"/>
    </source>
</evidence>
<accession>A0A327NH25</accession>
<evidence type="ECO:0000313" key="2">
    <source>
        <dbReference type="EMBL" id="RAI73599.1"/>
    </source>
</evidence>
<gene>
    <name evidence="2" type="ORF">HMF3257_02650</name>
</gene>
<name>A0A327NH25_9BACT</name>
<reference evidence="2 3" key="1">
    <citation type="submission" date="2018-06" db="EMBL/GenBank/DDBJ databases">
        <title>Spirosoma sp. HMF3257 Genome sequencing and assembly.</title>
        <authorList>
            <person name="Kang H."/>
            <person name="Cha I."/>
            <person name="Kim H."/>
            <person name="Kang J."/>
            <person name="Joh K."/>
        </authorList>
    </citation>
    <scope>NUCLEOTIDE SEQUENCE [LARGE SCALE GENOMIC DNA]</scope>
    <source>
        <strain evidence="2 3">HMF3257</strain>
    </source>
</reference>
<comment type="caution">
    <text evidence="2">The sequence shown here is derived from an EMBL/GenBank/DDBJ whole genome shotgun (WGS) entry which is preliminary data.</text>
</comment>
<evidence type="ECO:0008006" key="4">
    <source>
        <dbReference type="Google" id="ProtNLM"/>
    </source>
</evidence>
<dbReference type="Proteomes" id="UP000249016">
    <property type="component" value="Unassembled WGS sequence"/>
</dbReference>
<protein>
    <recommendedName>
        <fullName evidence="4">DUF4402 domain-containing protein</fullName>
    </recommendedName>
</protein>
<sequence>MMKNFYLALFFMLVISQSLAQPRFSYDQAGNRVQRSSPPDLVLNLVLLQANFGANAAQNFVVNIFEVVGTATSSGTVELVVTAPVGYTLSFNNSITTINVFALGNQTVNNPNWTATNIVANRQITVKMNAGQYIAAGGSSALGFTITRTTANSGSTSSITASITNDSTLTYDSNSSNNIYARIINAL</sequence>
<dbReference type="RefSeq" id="WP_332367652.1">
    <property type="nucleotide sequence ID" value="NZ_WPIM01000001.1"/>
</dbReference>
<organism evidence="2 3">
    <name type="scientific">Spirosoma telluris</name>
    <dbReference type="NCBI Taxonomy" id="2183553"/>
    <lineage>
        <taxon>Bacteria</taxon>
        <taxon>Pseudomonadati</taxon>
        <taxon>Bacteroidota</taxon>
        <taxon>Cytophagia</taxon>
        <taxon>Cytophagales</taxon>
        <taxon>Cytophagaceae</taxon>
        <taxon>Spirosoma</taxon>
    </lineage>
</organism>
<dbReference type="AlphaFoldDB" id="A0A327NH25"/>
<evidence type="ECO:0000256" key="1">
    <source>
        <dbReference type="SAM" id="SignalP"/>
    </source>
</evidence>
<dbReference type="EMBL" id="QLII01000001">
    <property type="protein sequence ID" value="RAI73599.1"/>
    <property type="molecule type" value="Genomic_DNA"/>
</dbReference>
<feature type="chain" id="PRO_5016435419" description="DUF4402 domain-containing protein" evidence="1">
    <location>
        <begin position="21"/>
        <end position="187"/>
    </location>
</feature>
<keyword evidence="3" id="KW-1185">Reference proteome</keyword>
<proteinExistence type="predicted"/>
<feature type="signal peptide" evidence="1">
    <location>
        <begin position="1"/>
        <end position="20"/>
    </location>
</feature>